<evidence type="ECO:0000256" key="3">
    <source>
        <dbReference type="ARBA" id="ARBA00010617"/>
    </source>
</evidence>
<dbReference type="InterPro" id="IPR002401">
    <property type="entry name" value="Cyt_P450_E_grp-I"/>
</dbReference>
<dbReference type="PROSITE" id="PS00086">
    <property type="entry name" value="CYTOCHROME_P450"/>
    <property type="match status" value="1"/>
</dbReference>
<dbReference type="GO" id="GO:0016705">
    <property type="term" value="F:oxidoreductase activity, acting on paired donors, with incorporation or reduction of molecular oxygen"/>
    <property type="evidence" value="ECO:0007669"/>
    <property type="project" value="InterPro"/>
</dbReference>
<keyword evidence="4 9" id="KW-0349">Heme</keyword>
<comment type="pathway">
    <text evidence="2">Secondary metabolite biosynthesis.</text>
</comment>
<gene>
    <name evidence="12" type="ORF">M422DRAFT_237233</name>
</gene>
<dbReference type="AlphaFoldDB" id="A0A0C9UIF5"/>
<dbReference type="OrthoDB" id="2789670at2759"/>
<dbReference type="SUPFAM" id="SSF48264">
    <property type="entry name" value="Cytochrome P450"/>
    <property type="match status" value="1"/>
</dbReference>
<keyword evidence="5 9" id="KW-0479">Metal-binding</keyword>
<dbReference type="CDD" id="cd11065">
    <property type="entry name" value="CYP64-like"/>
    <property type="match status" value="1"/>
</dbReference>
<accession>A0A0C9UIF5</accession>
<evidence type="ECO:0000256" key="5">
    <source>
        <dbReference type="ARBA" id="ARBA00022723"/>
    </source>
</evidence>
<keyword evidence="11" id="KW-0732">Signal</keyword>
<keyword evidence="7 9" id="KW-0408">Iron</keyword>
<comment type="similarity">
    <text evidence="3 10">Belongs to the cytochrome P450 family.</text>
</comment>
<keyword evidence="13" id="KW-1185">Reference proteome</keyword>
<dbReference type="HOGENOM" id="CLU_001570_2_3_1"/>
<evidence type="ECO:0000313" key="12">
    <source>
        <dbReference type="EMBL" id="KIJ24980.1"/>
    </source>
</evidence>
<name>A0A0C9UIF5_SPHS4</name>
<dbReference type="InterPro" id="IPR036396">
    <property type="entry name" value="Cyt_P450_sf"/>
</dbReference>
<keyword evidence="6 10" id="KW-0560">Oxidoreductase</keyword>
<evidence type="ECO:0000256" key="6">
    <source>
        <dbReference type="ARBA" id="ARBA00023002"/>
    </source>
</evidence>
<dbReference type="GO" id="GO:0005506">
    <property type="term" value="F:iron ion binding"/>
    <property type="evidence" value="ECO:0007669"/>
    <property type="project" value="InterPro"/>
</dbReference>
<evidence type="ECO:0000256" key="9">
    <source>
        <dbReference type="PIRSR" id="PIRSR602401-1"/>
    </source>
</evidence>
<dbReference type="Pfam" id="PF00067">
    <property type="entry name" value="p450"/>
    <property type="match status" value="1"/>
</dbReference>
<protein>
    <recommendedName>
        <fullName evidence="14">Cytochrome P450</fullName>
    </recommendedName>
</protein>
<evidence type="ECO:0000256" key="10">
    <source>
        <dbReference type="RuleBase" id="RU000461"/>
    </source>
</evidence>
<dbReference type="Gene3D" id="1.10.630.10">
    <property type="entry name" value="Cytochrome P450"/>
    <property type="match status" value="1"/>
</dbReference>
<dbReference type="InterPro" id="IPR001128">
    <property type="entry name" value="Cyt_P450"/>
</dbReference>
<organism evidence="12 13">
    <name type="scientific">Sphaerobolus stellatus (strain SS14)</name>
    <dbReference type="NCBI Taxonomy" id="990650"/>
    <lineage>
        <taxon>Eukaryota</taxon>
        <taxon>Fungi</taxon>
        <taxon>Dikarya</taxon>
        <taxon>Basidiomycota</taxon>
        <taxon>Agaricomycotina</taxon>
        <taxon>Agaricomycetes</taxon>
        <taxon>Phallomycetidae</taxon>
        <taxon>Geastrales</taxon>
        <taxon>Sphaerobolaceae</taxon>
        <taxon>Sphaerobolus</taxon>
    </lineage>
</organism>
<dbReference type="PANTHER" id="PTHR46300:SF7">
    <property type="entry name" value="P450, PUTATIVE (EUROFUNG)-RELATED"/>
    <property type="match status" value="1"/>
</dbReference>
<dbReference type="PRINTS" id="PR00385">
    <property type="entry name" value="P450"/>
</dbReference>
<evidence type="ECO:0000256" key="8">
    <source>
        <dbReference type="ARBA" id="ARBA00023033"/>
    </source>
</evidence>
<dbReference type="GO" id="GO:0004497">
    <property type="term" value="F:monooxygenase activity"/>
    <property type="evidence" value="ECO:0007669"/>
    <property type="project" value="UniProtKB-KW"/>
</dbReference>
<proteinExistence type="inferred from homology"/>
<sequence length="517" mass="58576">MWLVLVVCIVGVLVVKSSASASRRQSIVRNPDRLTFPPGPSFWRAVKSLIKMDPSQPWLLFMEWNKRYGITGHLTYVDLGQRLLVIDSEHVARELLERRSAKYSSRPESPTMSLYGWGFTTALLHYNEKWRRHRRFYQHGFRPEAALNWHPVQLQSAHTLVLNLLSNPGQAVDHVTTFTASTIMAVTYGYTTLPHDDPLLNIINRAIAIFGQSTSILNIILFSTFPFLQYLPTWLPGLSFYRDAPISRGLVRKMLDAPFEFAKKSMADGSAQPSLVSEFLARMREDEGNGSFDEEIIKEVAASGLSAGIETTSSSLVGFLLAMTLHPWVQERAQAEIDAVVGSGRLPNFDDRASLPYVEAVLRETLRWFQTSPTGKCAPHANTEDDVYNGFFIPKQTIIMVNIWAIAHDESKYRDPHTFNPSRFLMQKEKLNDDNMQYIFGFGRRICPGRHLAEASMWIAVASILAAFQIRKAKNERGEDIEIIPRFTIGQVIRPAPFLCEITPRSVELEKMARTEG</sequence>
<evidence type="ECO:0000256" key="7">
    <source>
        <dbReference type="ARBA" id="ARBA00023004"/>
    </source>
</evidence>
<evidence type="ECO:0000256" key="4">
    <source>
        <dbReference type="ARBA" id="ARBA00022617"/>
    </source>
</evidence>
<feature type="signal peptide" evidence="11">
    <location>
        <begin position="1"/>
        <end position="19"/>
    </location>
</feature>
<evidence type="ECO:0000256" key="2">
    <source>
        <dbReference type="ARBA" id="ARBA00005179"/>
    </source>
</evidence>
<dbReference type="PANTHER" id="PTHR46300">
    <property type="entry name" value="P450, PUTATIVE (EUROFUNG)-RELATED-RELATED"/>
    <property type="match status" value="1"/>
</dbReference>
<feature type="chain" id="PRO_5002204186" description="Cytochrome P450" evidence="11">
    <location>
        <begin position="20"/>
        <end position="517"/>
    </location>
</feature>
<dbReference type="Proteomes" id="UP000054279">
    <property type="component" value="Unassembled WGS sequence"/>
</dbReference>
<dbReference type="GO" id="GO:0020037">
    <property type="term" value="F:heme binding"/>
    <property type="evidence" value="ECO:0007669"/>
    <property type="project" value="InterPro"/>
</dbReference>
<feature type="binding site" description="axial binding residue" evidence="9">
    <location>
        <position position="447"/>
    </location>
    <ligand>
        <name>heme</name>
        <dbReference type="ChEBI" id="CHEBI:30413"/>
    </ligand>
    <ligandPart>
        <name>Fe</name>
        <dbReference type="ChEBI" id="CHEBI:18248"/>
    </ligandPart>
</feature>
<evidence type="ECO:0000256" key="1">
    <source>
        <dbReference type="ARBA" id="ARBA00001971"/>
    </source>
</evidence>
<dbReference type="PRINTS" id="PR00463">
    <property type="entry name" value="EP450I"/>
</dbReference>
<evidence type="ECO:0000256" key="11">
    <source>
        <dbReference type="SAM" id="SignalP"/>
    </source>
</evidence>
<keyword evidence="8 10" id="KW-0503">Monooxygenase</keyword>
<reference evidence="12 13" key="1">
    <citation type="submission" date="2014-06" db="EMBL/GenBank/DDBJ databases">
        <title>Evolutionary Origins and Diversification of the Mycorrhizal Mutualists.</title>
        <authorList>
            <consortium name="DOE Joint Genome Institute"/>
            <consortium name="Mycorrhizal Genomics Consortium"/>
            <person name="Kohler A."/>
            <person name="Kuo A."/>
            <person name="Nagy L.G."/>
            <person name="Floudas D."/>
            <person name="Copeland A."/>
            <person name="Barry K.W."/>
            <person name="Cichocki N."/>
            <person name="Veneault-Fourrey C."/>
            <person name="LaButti K."/>
            <person name="Lindquist E.A."/>
            <person name="Lipzen A."/>
            <person name="Lundell T."/>
            <person name="Morin E."/>
            <person name="Murat C."/>
            <person name="Riley R."/>
            <person name="Ohm R."/>
            <person name="Sun H."/>
            <person name="Tunlid A."/>
            <person name="Henrissat B."/>
            <person name="Grigoriev I.V."/>
            <person name="Hibbett D.S."/>
            <person name="Martin F."/>
        </authorList>
    </citation>
    <scope>NUCLEOTIDE SEQUENCE [LARGE SCALE GENOMIC DNA]</scope>
    <source>
        <strain evidence="12 13">SS14</strain>
    </source>
</reference>
<dbReference type="InterPro" id="IPR017972">
    <property type="entry name" value="Cyt_P450_CS"/>
</dbReference>
<comment type="cofactor">
    <cofactor evidence="1 9">
        <name>heme</name>
        <dbReference type="ChEBI" id="CHEBI:30413"/>
    </cofactor>
</comment>
<dbReference type="EMBL" id="KN837442">
    <property type="protein sequence ID" value="KIJ24980.1"/>
    <property type="molecule type" value="Genomic_DNA"/>
</dbReference>
<evidence type="ECO:0000313" key="13">
    <source>
        <dbReference type="Proteomes" id="UP000054279"/>
    </source>
</evidence>
<dbReference type="InterPro" id="IPR050364">
    <property type="entry name" value="Cytochrome_P450_fung"/>
</dbReference>
<evidence type="ECO:0008006" key="14">
    <source>
        <dbReference type="Google" id="ProtNLM"/>
    </source>
</evidence>